<dbReference type="RefSeq" id="WP_263076456.1">
    <property type="nucleotide sequence ID" value="NZ_CP089977.1"/>
</dbReference>
<dbReference type="InterPro" id="IPR011765">
    <property type="entry name" value="Pept_M16_N"/>
</dbReference>
<evidence type="ECO:0000313" key="5">
    <source>
        <dbReference type="Proteomes" id="UP001063782"/>
    </source>
</evidence>
<reference evidence="4" key="1">
    <citation type="submission" date="2021-12" db="EMBL/GenBank/DDBJ databases">
        <title>taxonomy of Moraxella sp. ZY201224.</title>
        <authorList>
            <person name="Li F."/>
        </authorList>
    </citation>
    <scope>NUCLEOTIDE SEQUENCE</scope>
    <source>
        <strain evidence="4">ZY201224</strain>
    </source>
</reference>
<protein>
    <submittedName>
        <fullName evidence="4">Insulinase family protein</fullName>
    </submittedName>
</protein>
<keyword evidence="5" id="KW-1185">Reference proteome</keyword>
<dbReference type="SUPFAM" id="SSF63411">
    <property type="entry name" value="LuxS/MPP-like metallohydrolase"/>
    <property type="match status" value="2"/>
</dbReference>
<organism evidence="4 5">
    <name type="scientific">Moraxella nasicaprae</name>
    <dbReference type="NCBI Taxonomy" id="2904122"/>
    <lineage>
        <taxon>Bacteria</taxon>
        <taxon>Pseudomonadati</taxon>
        <taxon>Pseudomonadota</taxon>
        <taxon>Gammaproteobacteria</taxon>
        <taxon>Moraxellales</taxon>
        <taxon>Moraxellaceae</taxon>
        <taxon>Moraxella</taxon>
    </lineage>
</organism>
<evidence type="ECO:0000259" key="2">
    <source>
        <dbReference type="Pfam" id="PF00675"/>
    </source>
</evidence>
<sequence>MSKNTLFCQCAKSLLCLAIAASTSIAHANRIAQTSQPTQMSDYLSKFSGVNQLGELSLNIPQSQYFSTDDGVPVVFTAMHHLPIVDISLGFDAGSGHDELIRRGADGEIAMMVSAMMTQGTKTLDEEAFYEKADQLAMSLSSSVERESFDIDLRIIKDGTQLDEAVDLMLDAYRNPRFDEKILARNKARLKVAYQANEASPKFLATRAFNGIMEQNNPHAYDDDIKKIDLLSQDELFAFVDRFLVVQNAKLAITGDLTLEEAKTLANRISRGLKNGKKAEKVKAHQAPTPIHHHIDYPSTQTQIIIGGIAPAVPINQQAIRQYSDFVMGNAVLAGGDFNARLTQAIRVKKGYTYGISGSLSYNDQRSVYSIGFSTKNEEATAAINDTLATIDEVLSSGITQRELDLEKAGTKNAYPARFANHAGVHDAISATFFGGYPKDHLHTRFERIDRATLDSVNAALRHFIIPNNFVIVTVGAIKPTIILPKDN</sequence>
<name>A0ABY6F4Y3_9GAMM</name>
<feature type="signal peptide" evidence="1">
    <location>
        <begin position="1"/>
        <end position="28"/>
    </location>
</feature>
<accession>A0ABY6F4Y3</accession>
<evidence type="ECO:0000256" key="1">
    <source>
        <dbReference type="SAM" id="SignalP"/>
    </source>
</evidence>
<dbReference type="Gene3D" id="3.30.830.10">
    <property type="entry name" value="Metalloenzyme, LuxS/M16 peptidase-like"/>
    <property type="match status" value="2"/>
</dbReference>
<evidence type="ECO:0000259" key="3">
    <source>
        <dbReference type="Pfam" id="PF05193"/>
    </source>
</evidence>
<dbReference type="EMBL" id="CP089977">
    <property type="protein sequence ID" value="UXZ04955.1"/>
    <property type="molecule type" value="Genomic_DNA"/>
</dbReference>
<dbReference type="Pfam" id="PF05193">
    <property type="entry name" value="Peptidase_M16_C"/>
    <property type="match status" value="1"/>
</dbReference>
<dbReference type="PANTHER" id="PTHR11851:SF224">
    <property type="entry name" value="PROCESSING PROTEASE"/>
    <property type="match status" value="1"/>
</dbReference>
<dbReference type="InterPro" id="IPR050361">
    <property type="entry name" value="MPP/UQCRC_Complex"/>
</dbReference>
<dbReference type="PANTHER" id="PTHR11851">
    <property type="entry name" value="METALLOPROTEASE"/>
    <property type="match status" value="1"/>
</dbReference>
<keyword evidence="1" id="KW-0732">Signal</keyword>
<feature type="chain" id="PRO_5047115730" evidence="1">
    <location>
        <begin position="29"/>
        <end position="488"/>
    </location>
</feature>
<gene>
    <name evidence="4" type="ORF">LU297_00415</name>
</gene>
<dbReference type="InterPro" id="IPR007863">
    <property type="entry name" value="Peptidase_M16_C"/>
</dbReference>
<dbReference type="InterPro" id="IPR011249">
    <property type="entry name" value="Metalloenz_LuxS/M16"/>
</dbReference>
<feature type="domain" description="Peptidase M16 N-terminal" evidence="2">
    <location>
        <begin position="83"/>
        <end position="212"/>
    </location>
</feature>
<dbReference type="Pfam" id="PF00675">
    <property type="entry name" value="Peptidase_M16"/>
    <property type="match status" value="1"/>
</dbReference>
<evidence type="ECO:0000313" key="4">
    <source>
        <dbReference type="EMBL" id="UXZ04955.1"/>
    </source>
</evidence>
<feature type="domain" description="Peptidase M16 C-terminal" evidence="3">
    <location>
        <begin position="232"/>
        <end position="409"/>
    </location>
</feature>
<proteinExistence type="predicted"/>
<dbReference type="Proteomes" id="UP001063782">
    <property type="component" value="Chromosome"/>
</dbReference>